<keyword evidence="2" id="KW-1185">Reference proteome</keyword>
<comment type="caution">
    <text evidence="1">The sequence shown here is derived from an EMBL/GenBank/DDBJ whole genome shotgun (WGS) entry which is preliminary data.</text>
</comment>
<name>A0AAW2EW74_9HYME</name>
<evidence type="ECO:0000313" key="1">
    <source>
        <dbReference type="EMBL" id="KAL0108028.1"/>
    </source>
</evidence>
<dbReference type="Proteomes" id="UP001430953">
    <property type="component" value="Unassembled WGS sequence"/>
</dbReference>
<proteinExistence type="predicted"/>
<dbReference type="AlphaFoldDB" id="A0AAW2EW74"/>
<evidence type="ECO:0000313" key="2">
    <source>
        <dbReference type="Proteomes" id="UP001430953"/>
    </source>
</evidence>
<dbReference type="EMBL" id="JADYXP020000016">
    <property type="protein sequence ID" value="KAL0108028.1"/>
    <property type="molecule type" value="Genomic_DNA"/>
</dbReference>
<gene>
    <name evidence="1" type="ORF">PUN28_014948</name>
</gene>
<protein>
    <submittedName>
        <fullName evidence="1">Uncharacterized protein</fullName>
    </submittedName>
</protein>
<organism evidence="1 2">
    <name type="scientific">Cardiocondyla obscurior</name>
    <dbReference type="NCBI Taxonomy" id="286306"/>
    <lineage>
        <taxon>Eukaryota</taxon>
        <taxon>Metazoa</taxon>
        <taxon>Ecdysozoa</taxon>
        <taxon>Arthropoda</taxon>
        <taxon>Hexapoda</taxon>
        <taxon>Insecta</taxon>
        <taxon>Pterygota</taxon>
        <taxon>Neoptera</taxon>
        <taxon>Endopterygota</taxon>
        <taxon>Hymenoptera</taxon>
        <taxon>Apocrita</taxon>
        <taxon>Aculeata</taxon>
        <taxon>Formicoidea</taxon>
        <taxon>Formicidae</taxon>
        <taxon>Myrmicinae</taxon>
        <taxon>Cardiocondyla</taxon>
    </lineage>
</organism>
<accession>A0AAW2EW74</accession>
<sequence length="211" mass="23162">MRWKFIFPLHVGADAALSRSACPPLYPSFSVLTLSAASSPPGARRRFPPGVPAFSPSRVPFSVTRQRITRYPGFVARSTYHSAGGKARWTNDDDDDDDDRAVDRAVPVHSRLRTCGDGNCGAEAATTTRAFSYPPPSVLSRFLSLSLFLFLSLGQSRVDPSTPVVGTLRHHDVHMPRVRLQNATRANLGLQDAACRLRVSFTYSCREGTNK</sequence>
<reference evidence="1 2" key="1">
    <citation type="submission" date="2023-03" db="EMBL/GenBank/DDBJ databases">
        <title>High recombination rates correlate with genetic variation in Cardiocondyla obscurior ants.</title>
        <authorList>
            <person name="Errbii M."/>
        </authorList>
    </citation>
    <scope>NUCLEOTIDE SEQUENCE [LARGE SCALE GENOMIC DNA]</scope>
    <source>
        <strain evidence="1">Alpha-2009</strain>
        <tissue evidence="1">Whole body</tissue>
    </source>
</reference>